<evidence type="ECO:0000259" key="2">
    <source>
        <dbReference type="Pfam" id="PF22943"/>
    </source>
</evidence>
<evidence type="ECO:0000313" key="3">
    <source>
        <dbReference type="EMBL" id="PSK50321.1"/>
    </source>
</evidence>
<dbReference type="STRING" id="40998.A0A2P7ZQ34"/>
<feature type="compositionally biased region" description="Polar residues" evidence="1">
    <location>
        <begin position="104"/>
        <end position="114"/>
    </location>
</feature>
<name>A0A2P7ZQ34_9PEZI</name>
<comment type="caution">
    <text evidence="3">The sequence shown here is derived from an EMBL/GenBank/DDBJ whole genome shotgun (WGS) entry which is preliminary data.</text>
</comment>
<reference evidence="3 4" key="1">
    <citation type="submission" date="2017-05" db="EMBL/GenBank/DDBJ databases">
        <title>Draft genome sequence of Elsinoe australis.</title>
        <authorList>
            <person name="Cheng Q."/>
        </authorList>
    </citation>
    <scope>NUCLEOTIDE SEQUENCE [LARGE SCALE GENOMIC DNA]</scope>
    <source>
        <strain evidence="3 4">NL1</strain>
    </source>
</reference>
<evidence type="ECO:0000313" key="4">
    <source>
        <dbReference type="Proteomes" id="UP000243723"/>
    </source>
</evidence>
<dbReference type="EMBL" id="NHZQ01000138">
    <property type="protein sequence ID" value="PSK50321.1"/>
    <property type="molecule type" value="Genomic_DNA"/>
</dbReference>
<organism evidence="3 4">
    <name type="scientific">Elsinoe australis</name>
    <dbReference type="NCBI Taxonomy" id="40998"/>
    <lineage>
        <taxon>Eukaryota</taxon>
        <taxon>Fungi</taxon>
        <taxon>Dikarya</taxon>
        <taxon>Ascomycota</taxon>
        <taxon>Pezizomycotina</taxon>
        <taxon>Dothideomycetes</taxon>
        <taxon>Dothideomycetidae</taxon>
        <taxon>Myriangiales</taxon>
        <taxon>Elsinoaceae</taxon>
        <taxon>Elsinoe</taxon>
    </lineage>
</organism>
<evidence type="ECO:0000256" key="1">
    <source>
        <dbReference type="SAM" id="MobiDB-lite"/>
    </source>
</evidence>
<keyword evidence="4" id="KW-1185">Reference proteome</keyword>
<dbReference type="AlphaFoldDB" id="A0A2P7ZQ34"/>
<protein>
    <submittedName>
        <fullName evidence="3">DNA repair protein RAD5</fullName>
    </submittedName>
</protein>
<dbReference type="Pfam" id="PF22943">
    <property type="entry name" value="HTH_68"/>
    <property type="match status" value="1"/>
</dbReference>
<dbReference type="InterPro" id="IPR054448">
    <property type="entry name" value="HTH_put_ascomycetes"/>
</dbReference>
<feature type="domain" description="Helix-turn-helix" evidence="2">
    <location>
        <begin position="180"/>
        <end position="223"/>
    </location>
</feature>
<dbReference type="Proteomes" id="UP000243723">
    <property type="component" value="Unassembled WGS sequence"/>
</dbReference>
<sequence>MGSSTSKAARAAGTATRKYPSRPSPSSTNTNVAPQPPPPAGANHQPGPTVYPESQATTTRTEGVNLDASDPDFARSLRTLGAVQPNPTMSPSSKFSDVLASKSGARNPSEATPTPTEPRAGSAGSNFGDSIQRASGGPPVGPDPRSNPALMILRARERIADEAEREIGEMGRRGFEGRRFLDVGTIRQALSLRERGMGQEKVEGMLEVKKGTLNVLGQRGLVGAVEMGDR</sequence>
<feature type="compositionally biased region" description="Low complexity" evidence="1">
    <location>
        <begin position="1"/>
        <end position="18"/>
    </location>
</feature>
<feature type="compositionally biased region" description="Polar residues" evidence="1">
    <location>
        <begin position="52"/>
        <end position="62"/>
    </location>
</feature>
<gene>
    <name evidence="3" type="ORF">B9Z65_265</name>
</gene>
<feature type="compositionally biased region" description="Polar residues" evidence="1">
    <location>
        <begin position="85"/>
        <end position="95"/>
    </location>
</feature>
<feature type="compositionally biased region" description="Polar residues" evidence="1">
    <location>
        <begin position="123"/>
        <end position="133"/>
    </location>
</feature>
<dbReference type="OrthoDB" id="4085451at2759"/>
<accession>A0A2P7ZQ34</accession>
<proteinExistence type="predicted"/>
<feature type="region of interest" description="Disordered" evidence="1">
    <location>
        <begin position="1"/>
        <end position="149"/>
    </location>
</feature>